<keyword evidence="1" id="KW-0472">Membrane</keyword>
<gene>
    <name evidence="3" type="ORF">DFH07DRAFT_1032140</name>
</gene>
<keyword evidence="1" id="KW-1133">Transmembrane helix</keyword>
<comment type="caution">
    <text evidence="3">The sequence shown here is derived from an EMBL/GenBank/DDBJ whole genome shotgun (WGS) entry which is preliminary data.</text>
</comment>
<dbReference type="AlphaFoldDB" id="A0AAD7IZJ6"/>
<keyword evidence="1" id="KW-0812">Transmembrane</keyword>
<organism evidence="3 4">
    <name type="scientific">Mycena maculata</name>
    <dbReference type="NCBI Taxonomy" id="230809"/>
    <lineage>
        <taxon>Eukaryota</taxon>
        <taxon>Fungi</taxon>
        <taxon>Dikarya</taxon>
        <taxon>Basidiomycota</taxon>
        <taxon>Agaricomycotina</taxon>
        <taxon>Agaricomycetes</taxon>
        <taxon>Agaricomycetidae</taxon>
        <taxon>Agaricales</taxon>
        <taxon>Marasmiineae</taxon>
        <taxon>Mycenaceae</taxon>
        <taxon>Mycena</taxon>
    </lineage>
</organism>
<accession>A0AAD7IZJ6</accession>
<dbReference type="InterPro" id="IPR045340">
    <property type="entry name" value="DUF6533"/>
</dbReference>
<keyword evidence="4" id="KW-1185">Reference proteome</keyword>
<sequence length="93" mass="10740">MSSESQIAAELYGHRFTNAWILVPFVVLSYDHLLTLESEINFVWKRPKRLSFFLFITLRYVSPLNNIGMIALNFGNVPLEKYIFPTNGNFVAP</sequence>
<dbReference type="EMBL" id="JARJLG010000076">
    <property type="protein sequence ID" value="KAJ7751942.1"/>
    <property type="molecule type" value="Genomic_DNA"/>
</dbReference>
<evidence type="ECO:0000313" key="4">
    <source>
        <dbReference type="Proteomes" id="UP001215280"/>
    </source>
</evidence>
<proteinExistence type="predicted"/>
<evidence type="ECO:0000313" key="3">
    <source>
        <dbReference type="EMBL" id="KAJ7751942.1"/>
    </source>
</evidence>
<feature type="transmembrane region" description="Helical" evidence="1">
    <location>
        <begin position="50"/>
        <end position="72"/>
    </location>
</feature>
<name>A0AAD7IZJ6_9AGAR</name>
<dbReference type="Proteomes" id="UP001215280">
    <property type="component" value="Unassembled WGS sequence"/>
</dbReference>
<evidence type="ECO:0000256" key="1">
    <source>
        <dbReference type="SAM" id="Phobius"/>
    </source>
</evidence>
<reference evidence="3" key="1">
    <citation type="submission" date="2023-03" db="EMBL/GenBank/DDBJ databases">
        <title>Massive genome expansion in bonnet fungi (Mycena s.s.) driven by repeated elements and novel gene families across ecological guilds.</title>
        <authorList>
            <consortium name="Lawrence Berkeley National Laboratory"/>
            <person name="Harder C.B."/>
            <person name="Miyauchi S."/>
            <person name="Viragh M."/>
            <person name="Kuo A."/>
            <person name="Thoen E."/>
            <person name="Andreopoulos B."/>
            <person name="Lu D."/>
            <person name="Skrede I."/>
            <person name="Drula E."/>
            <person name="Henrissat B."/>
            <person name="Morin E."/>
            <person name="Kohler A."/>
            <person name="Barry K."/>
            <person name="LaButti K."/>
            <person name="Morin E."/>
            <person name="Salamov A."/>
            <person name="Lipzen A."/>
            <person name="Mereny Z."/>
            <person name="Hegedus B."/>
            <person name="Baldrian P."/>
            <person name="Stursova M."/>
            <person name="Weitz H."/>
            <person name="Taylor A."/>
            <person name="Grigoriev I.V."/>
            <person name="Nagy L.G."/>
            <person name="Martin F."/>
            <person name="Kauserud H."/>
        </authorList>
    </citation>
    <scope>NUCLEOTIDE SEQUENCE</scope>
    <source>
        <strain evidence="3">CBHHK188m</strain>
    </source>
</reference>
<protein>
    <recommendedName>
        <fullName evidence="2">DUF6533 domain-containing protein</fullName>
    </recommendedName>
</protein>
<feature type="domain" description="DUF6533" evidence="2">
    <location>
        <begin position="22"/>
        <end position="64"/>
    </location>
</feature>
<evidence type="ECO:0000259" key="2">
    <source>
        <dbReference type="Pfam" id="PF20151"/>
    </source>
</evidence>
<dbReference type="Pfam" id="PF20151">
    <property type="entry name" value="DUF6533"/>
    <property type="match status" value="1"/>
</dbReference>